<feature type="region of interest" description="Disordered" evidence="1">
    <location>
        <begin position="558"/>
        <end position="615"/>
    </location>
</feature>
<feature type="region of interest" description="Disordered" evidence="1">
    <location>
        <begin position="166"/>
        <end position="208"/>
    </location>
</feature>
<evidence type="ECO:0000313" key="3">
    <source>
        <dbReference type="EMBL" id="CAE8691850.1"/>
    </source>
</evidence>
<feature type="non-terminal residue" evidence="3">
    <location>
        <position position="1"/>
    </location>
</feature>
<feature type="region of interest" description="Disordered" evidence="1">
    <location>
        <begin position="1"/>
        <end position="76"/>
    </location>
</feature>
<dbReference type="EMBL" id="CAJNNW010027537">
    <property type="protein sequence ID" value="CAE8691850.1"/>
    <property type="molecule type" value="Genomic_DNA"/>
</dbReference>
<dbReference type="CDD" id="cd18316">
    <property type="entry name" value="BTB_POZ_KCTD-like"/>
    <property type="match status" value="1"/>
</dbReference>
<reference evidence="3" key="1">
    <citation type="submission" date="2021-02" db="EMBL/GenBank/DDBJ databases">
        <authorList>
            <person name="Dougan E. K."/>
            <person name="Rhodes N."/>
            <person name="Thang M."/>
            <person name="Chan C."/>
        </authorList>
    </citation>
    <scope>NUCLEOTIDE SEQUENCE</scope>
</reference>
<sequence>ENSLTRQVEFESTEEELAKADQGHAEAEAAVTELEGEEEVSAQLRSAEVAQRSRERERKRLEELQAKAAQRSEASRESVLQALQAFIEAGLWFSDSFQKTQSRPVKMEQVKSAQAAVKAAIKPLTSHWQAVRKAREAQGKASNQRRKVTQKLSAAIASKVDAELQATASEKEHLEATEEEAQLRAERGARESELGATEGAKAAVELEDADMKRRRDELKAAQPRAKEDLKIARLAEKEALNERQALHTQCSRREKEQMQLEEAKNTAVSTLKAEEYKTGQVSEAYDQRWTKKLRRQPALRLMQTAEDAASVSAATSYSSSCHLPLIGSALESSCVDELAEELIRTVGTAQAQFHEDRNSILLEFEAARIQLHTEYSHRLLQADQELRSVLEERAARREPCGASQNDVLTLNVGGKLYTLKRETLLVCRGSFLAELFSGKWEHALQKDADGNPFLDIDPSIWDLILSWLRDRKIEAADRPAAQPAVPKEDLQHFQAAVDYLGLRPYLSVPGLSPDGWAASCGSTVPGGSEETTTIMEADEKESSRGFLKVAGSIFSAFRGSSSSSAPPPAPSAAPPSAAAAGREAEGGSAEDRPAADRQGSEPHVGPEEAPAPKRIIGWSQKCSHPDARRGVGECIHVLSIASTRPKACAAAARSTRGYQSGVHYFEVKVLSVSDHSYVGLAAAEWTSTSQPVGRASHSWGIASSGVVFAGNRELTRLPVIYGSGSTIGLRLELDGGQRTATAYIDGRCFENIFEDLAVAAEVGNISVKVHSSLQKYPAVSNMRAPAQYSLDCDAPPPEPEDQADADPVDQEPQDFLSAAGLAVEAS</sequence>
<dbReference type="Pfam" id="PF02214">
    <property type="entry name" value="BTB_2"/>
    <property type="match status" value="1"/>
</dbReference>
<dbReference type="AlphaFoldDB" id="A0A813JXH7"/>
<name>A0A813JXH7_POLGL</name>
<feature type="domain" description="B30.2/SPRY" evidence="2">
    <location>
        <begin position="596"/>
        <end position="797"/>
    </location>
</feature>
<dbReference type="SUPFAM" id="SSF49899">
    <property type="entry name" value="Concanavalin A-like lectins/glucanases"/>
    <property type="match status" value="1"/>
</dbReference>
<organism evidence="3 4">
    <name type="scientific">Polarella glacialis</name>
    <name type="common">Dinoflagellate</name>
    <dbReference type="NCBI Taxonomy" id="89957"/>
    <lineage>
        <taxon>Eukaryota</taxon>
        <taxon>Sar</taxon>
        <taxon>Alveolata</taxon>
        <taxon>Dinophyceae</taxon>
        <taxon>Suessiales</taxon>
        <taxon>Suessiaceae</taxon>
        <taxon>Polarella</taxon>
    </lineage>
</organism>
<feature type="compositionally biased region" description="Basic and acidic residues" evidence="1">
    <location>
        <begin position="51"/>
        <end position="65"/>
    </location>
</feature>
<comment type="caution">
    <text evidence="3">The sequence shown here is derived from an EMBL/GenBank/DDBJ whole genome shotgun (WGS) entry which is preliminary data.</text>
</comment>
<dbReference type="Gene3D" id="2.60.120.920">
    <property type="match status" value="1"/>
</dbReference>
<feature type="compositionally biased region" description="Basic and acidic residues" evidence="1">
    <location>
        <begin position="582"/>
        <end position="606"/>
    </location>
</feature>
<feature type="compositionally biased region" description="Acidic residues" evidence="1">
    <location>
        <begin position="798"/>
        <end position="812"/>
    </location>
</feature>
<protein>
    <recommendedName>
        <fullName evidence="2">B30.2/SPRY domain-containing protein</fullName>
    </recommendedName>
</protein>
<dbReference type="PANTHER" id="PTHR14499:SF136">
    <property type="entry name" value="GH08630P"/>
    <property type="match status" value="1"/>
</dbReference>
<evidence type="ECO:0000313" key="4">
    <source>
        <dbReference type="Proteomes" id="UP000626109"/>
    </source>
</evidence>
<dbReference type="Gene3D" id="3.30.710.10">
    <property type="entry name" value="Potassium Channel Kv1.1, Chain A"/>
    <property type="match status" value="1"/>
</dbReference>
<dbReference type="InterPro" id="IPR001870">
    <property type="entry name" value="B30.2/SPRY"/>
</dbReference>
<dbReference type="InterPro" id="IPR013320">
    <property type="entry name" value="ConA-like_dom_sf"/>
</dbReference>
<accession>A0A813JXH7</accession>
<dbReference type="SUPFAM" id="SSF54695">
    <property type="entry name" value="POZ domain"/>
    <property type="match status" value="1"/>
</dbReference>
<dbReference type="InterPro" id="IPR003131">
    <property type="entry name" value="T1-type_BTB"/>
</dbReference>
<evidence type="ECO:0000259" key="2">
    <source>
        <dbReference type="PROSITE" id="PS50188"/>
    </source>
</evidence>
<feature type="region of interest" description="Disordered" evidence="1">
    <location>
        <begin position="787"/>
        <end position="826"/>
    </location>
</feature>
<feature type="compositionally biased region" description="Basic and acidic residues" evidence="1">
    <location>
        <begin position="16"/>
        <end position="27"/>
    </location>
</feature>
<gene>
    <name evidence="3" type="ORF">PGLA2088_LOCUS27612</name>
</gene>
<dbReference type="PROSITE" id="PS50188">
    <property type="entry name" value="B302_SPRY"/>
    <property type="match status" value="1"/>
</dbReference>
<dbReference type="GO" id="GO:0051260">
    <property type="term" value="P:protein homooligomerization"/>
    <property type="evidence" value="ECO:0007669"/>
    <property type="project" value="InterPro"/>
</dbReference>
<dbReference type="Proteomes" id="UP000626109">
    <property type="component" value="Unassembled WGS sequence"/>
</dbReference>
<feature type="compositionally biased region" description="Basic and acidic residues" evidence="1">
    <location>
        <begin position="169"/>
        <end position="193"/>
    </location>
</feature>
<evidence type="ECO:0000256" key="1">
    <source>
        <dbReference type="SAM" id="MobiDB-lite"/>
    </source>
</evidence>
<dbReference type="InterPro" id="IPR011333">
    <property type="entry name" value="SKP1/BTB/POZ_sf"/>
</dbReference>
<dbReference type="PANTHER" id="PTHR14499">
    <property type="entry name" value="POTASSIUM CHANNEL TETRAMERIZATION DOMAIN-CONTAINING"/>
    <property type="match status" value="1"/>
</dbReference>
<proteinExistence type="predicted"/>
<dbReference type="InterPro" id="IPR043136">
    <property type="entry name" value="B30.2/SPRY_sf"/>
</dbReference>